<sequence>MFDITKKLPEGNKKSVSKSKVVSGPTGCALVYQTDECKSLVEELFEFEGWDAPNGVKQEKADSDFFAKQESNLILLELNQSDSVVSDAQAFAAKLPTHKGVIIIGKEDAISTLRTLKEMGFYYIFWPINKYEFAEFVMHVHRDLKSHTGVSKERRAKRVAVVGTKGGIGTSFVAAELSTKMSGQGVDTILVDHQYHDSNIDVLLGLTDHSSRTLDELSVPMHELDFEGAQSYLTPVNKDLRLLSINGSSDQDELLNYNQALCDLLSRNTNFIVEDFSGSVDFHVDGDMLIRHYDVVAIVVEPSIAAVRNAKAMISSLDSIRESQRKRTRIITIVNHHRPENSFVVKRDELSKFLGSSVDLDIEYCKNLSHLHVDGKQAFKHDRNINRSVEQLVRLVNGQPIQNKSLLQRLGIR</sequence>
<name>A0A090S044_9VIBR</name>
<dbReference type="PANTHER" id="PTHR43384:SF13">
    <property type="entry name" value="SLR0110 PROTEIN"/>
    <property type="match status" value="1"/>
</dbReference>
<dbReference type="STRING" id="990268.JCM19235_355"/>
<reference evidence="3 4" key="1">
    <citation type="submission" date="2014-09" db="EMBL/GenBank/DDBJ databases">
        <title>Vibrio maritimus JCM 19235. (C45) whole genome shotgun sequence.</title>
        <authorList>
            <person name="Sawabe T."/>
            <person name="Meirelles P."/>
            <person name="Nakanishi M."/>
            <person name="Sayaka M."/>
            <person name="Hattori M."/>
            <person name="Ohkuma M."/>
        </authorList>
    </citation>
    <scope>NUCLEOTIDE SEQUENCE [LARGE SCALE GENOMIC DNA]</scope>
    <source>
        <strain evidence="4">JCM19235</strain>
    </source>
</reference>
<dbReference type="Gene3D" id="3.40.50.2300">
    <property type="match status" value="1"/>
</dbReference>
<dbReference type="Pfam" id="PF10609">
    <property type="entry name" value="ParA"/>
    <property type="match status" value="1"/>
</dbReference>
<dbReference type="InterPro" id="IPR050625">
    <property type="entry name" value="ParA/MinD_ATPase"/>
</dbReference>
<dbReference type="GO" id="GO:0009898">
    <property type="term" value="C:cytoplasmic side of plasma membrane"/>
    <property type="evidence" value="ECO:0007669"/>
    <property type="project" value="TreeGrafter"/>
</dbReference>
<dbReference type="Gene3D" id="3.40.50.300">
    <property type="entry name" value="P-loop containing nucleotide triphosphate hydrolases"/>
    <property type="match status" value="1"/>
</dbReference>
<dbReference type="InterPro" id="IPR027417">
    <property type="entry name" value="P-loop_NTPase"/>
</dbReference>
<evidence type="ECO:0000313" key="4">
    <source>
        <dbReference type="Proteomes" id="UP000029228"/>
    </source>
</evidence>
<organism evidence="3 4">
    <name type="scientific">Vibrio maritimus</name>
    <dbReference type="NCBI Taxonomy" id="990268"/>
    <lineage>
        <taxon>Bacteria</taxon>
        <taxon>Pseudomonadati</taxon>
        <taxon>Pseudomonadota</taxon>
        <taxon>Gammaproteobacteria</taxon>
        <taxon>Vibrionales</taxon>
        <taxon>Vibrionaceae</taxon>
        <taxon>Vibrio</taxon>
    </lineage>
</organism>
<evidence type="ECO:0000256" key="1">
    <source>
        <dbReference type="ARBA" id="ARBA00022741"/>
    </source>
</evidence>
<evidence type="ECO:0000313" key="3">
    <source>
        <dbReference type="EMBL" id="GAL21080.1"/>
    </source>
</evidence>
<proteinExistence type="predicted"/>
<dbReference type="AlphaFoldDB" id="A0A090S044"/>
<keyword evidence="4" id="KW-1185">Reference proteome</keyword>
<dbReference type="PANTHER" id="PTHR43384">
    <property type="entry name" value="SEPTUM SITE-DETERMINING PROTEIN MIND HOMOLOG, CHLOROPLASTIC-RELATED"/>
    <property type="match status" value="1"/>
</dbReference>
<evidence type="ECO:0000256" key="2">
    <source>
        <dbReference type="ARBA" id="ARBA00022840"/>
    </source>
</evidence>
<accession>A0A090S044</accession>
<dbReference type="OrthoDB" id="6250531at2"/>
<gene>
    <name evidence="3" type="ORF">JCM19235_355</name>
</gene>
<dbReference type="EMBL" id="BBMR01000007">
    <property type="protein sequence ID" value="GAL21080.1"/>
    <property type="molecule type" value="Genomic_DNA"/>
</dbReference>
<dbReference type="Proteomes" id="UP000029228">
    <property type="component" value="Unassembled WGS sequence"/>
</dbReference>
<keyword evidence="1" id="KW-0547">Nucleotide-binding</keyword>
<protein>
    <submittedName>
        <fullName evidence="3">Type II/IV secretion system ATPase TadZ/CpaE</fullName>
    </submittedName>
</protein>
<dbReference type="InterPro" id="IPR033756">
    <property type="entry name" value="YlxH/NBP35"/>
</dbReference>
<dbReference type="GO" id="GO:0051782">
    <property type="term" value="P:negative regulation of cell division"/>
    <property type="evidence" value="ECO:0007669"/>
    <property type="project" value="TreeGrafter"/>
</dbReference>
<dbReference type="GO" id="GO:0005524">
    <property type="term" value="F:ATP binding"/>
    <property type="evidence" value="ECO:0007669"/>
    <property type="project" value="UniProtKB-KW"/>
</dbReference>
<dbReference type="GO" id="GO:0016887">
    <property type="term" value="F:ATP hydrolysis activity"/>
    <property type="evidence" value="ECO:0007669"/>
    <property type="project" value="TreeGrafter"/>
</dbReference>
<dbReference type="SUPFAM" id="SSF52540">
    <property type="entry name" value="P-loop containing nucleoside triphosphate hydrolases"/>
    <property type="match status" value="1"/>
</dbReference>
<dbReference type="GO" id="GO:0005829">
    <property type="term" value="C:cytosol"/>
    <property type="evidence" value="ECO:0007669"/>
    <property type="project" value="TreeGrafter"/>
</dbReference>
<keyword evidence="2" id="KW-0067">ATP-binding</keyword>
<comment type="caution">
    <text evidence="3">The sequence shown here is derived from an EMBL/GenBank/DDBJ whole genome shotgun (WGS) entry which is preliminary data.</text>
</comment>